<protein>
    <submittedName>
        <fullName evidence="1">Uncharacterized protein</fullName>
    </submittedName>
</protein>
<sequence length="48" mass="5589">MLGQLGQKRSDSPRSLVQNFNKRFKPDFPRTVQRVPYGTYSRIEGHVP</sequence>
<accession>A0A0A9UN15</accession>
<dbReference type="AlphaFoldDB" id="A0A0A9UN15"/>
<reference evidence="1" key="2">
    <citation type="journal article" date="2015" name="Data Brief">
        <title>Shoot transcriptome of the giant reed, Arundo donax.</title>
        <authorList>
            <person name="Barrero R.A."/>
            <person name="Guerrero F.D."/>
            <person name="Moolhuijzen P."/>
            <person name="Goolsby J.A."/>
            <person name="Tidwell J."/>
            <person name="Bellgard S.E."/>
            <person name="Bellgard M.I."/>
        </authorList>
    </citation>
    <scope>NUCLEOTIDE SEQUENCE</scope>
    <source>
        <tissue evidence="1">Shoot tissue taken approximately 20 cm above the soil surface</tissue>
    </source>
</reference>
<proteinExistence type="predicted"/>
<evidence type="ECO:0000313" key="1">
    <source>
        <dbReference type="EMBL" id="JAE18253.1"/>
    </source>
</evidence>
<reference evidence="1" key="1">
    <citation type="submission" date="2014-09" db="EMBL/GenBank/DDBJ databases">
        <authorList>
            <person name="Magalhaes I.L.F."/>
            <person name="Oliveira U."/>
            <person name="Santos F.R."/>
            <person name="Vidigal T.H.D.A."/>
            <person name="Brescovit A.D."/>
            <person name="Santos A.J."/>
        </authorList>
    </citation>
    <scope>NUCLEOTIDE SEQUENCE</scope>
    <source>
        <tissue evidence="1">Shoot tissue taken approximately 20 cm above the soil surface</tissue>
    </source>
</reference>
<name>A0A0A9UN15_ARUDO</name>
<organism evidence="1">
    <name type="scientific">Arundo donax</name>
    <name type="common">Giant reed</name>
    <name type="synonym">Donax arundinaceus</name>
    <dbReference type="NCBI Taxonomy" id="35708"/>
    <lineage>
        <taxon>Eukaryota</taxon>
        <taxon>Viridiplantae</taxon>
        <taxon>Streptophyta</taxon>
        <taxon>Embryophyta</taxon>
        <taxon>Tracheophyta</taxon>
        <taxon>Spermatophyta</taxon>
        <taxon>Magnoliopsida</taxon>
        <taxon>Liliopsida</taxon>
        <taxon>Poales</taxon>
        <taxon>Poaceae</taxon>
        <taxon>PACMAD clade</taxon>
        <taxon>Arundinoideae</taxon>
        <taxon>Arundineae</taxon>
        <taxon>Arundo</taxon>
    </lineage>
</organism>
<dbReference type="EMBL" id="GBRH01179643">
    <property type="protein sequence ID" value="JAE18253.1"/>
    <property type="molecule type" value="Transcribed_RNA"/>
</dbReference>